<accession>A0A2T3FNV9</accession>
<evidence type="ECO:0000313" key="2">
    <source>
        <dbReference type="Proteomes" id="UP000241048"/>
    </source>
</evidence>
<name>A0A2T3FNV9_9CLOT</name>
<keyword evidence="2" id="KW-1185">Reference proteome</keyword>
<proteinExistence type="predicted"/>
<organism evidence="1 2">
    <name type="scientific">Clostridium fessum</name>
    <dbReference type="NCBI Taxonomy" id="2126740"/>
    <lineage>
        <taxon>Bacteria</taxon>
        <taxon>Bacillati</taxon>
        <taxon>Bacillota</taxon>
        <taxon>Clostridia</taxon>
        <taxon>Eubacteriales</taxon>
        <taxon>Clostridiaceae</taxon>
        <taxon>Clostridium</taxon>
    </lineage>
</organism>
<dbReference type="EMBL" id="PYLO01000003">
    <property type="protein sequence ID" value="PST36942.1"/>
    <property type="molecule type" value="Genomic_DNA"/>
</dbReference>
<comment type="caution">
    <text evidence="1">The sequence shown here is derived from an EMBL/GenBank/DDBJ whole genome shotgun (WGS) entry which is preliminary data.</text>
</comment>
<gene>
    <name evidence="1" type="ORF">C7U56_10375</name>
</gene>
<dbReference type="RefSeq" id="WP_107001155.1">
    <property type="nucleotide sequence ID" value="NZ_PYLO01000003.1"/>
</dbReference>
<reference evidence="1 2" key="1">
    <citation type="submission" date="2018-03" db="EMBL/GenBank/DDBJ databases">
        <title>Lachnoclostridium SNUG30386 gen.nov., sp.nov., isolated from human faeces.</title>
        <authorList>
            <person name="Seo B."/>
            <person name="Jeon K."/>
            <person name="Ko G."/>
        </authorList>
    </citation>
    <scope>NUCLEOTIDE SEQUENCE [LARGE SCALE GENOMIC DNA]</scope>
    <source>
        <strain evidence="1 2">SNUG30386</strain>
    </source>
</reference>
<protein>
    <recommendedName>
        <fullName evidence="3">VCBS repeat-containing protein</fullName>
    </recommendedName>
</protein>
<evidence type="ECO:0000313" key="1">
    <source>
        <dbReference type="EMBL" id="PST36942.1"/>
    </source>
</evidence>
<dbReference type="AlphaFoldDB" id="A0A2T3FNV9"/>
<evidence type="ECO:0008006" key="3">
    <source>
        <dbReference type="Google" id="ProtNLM"/>
    </source>
</evidence>
<dbReference type="Proteomes" id="UP000241048">
    <property type="component" value="Unassembled WGS sequence"/>
</dbReference>
<sequence>MKKFMLCIMGSLIALFVVFWCCISYTVNYKKITCDTSVSPDKKYEVILQAVGEPEWPFGSASGRLVLKEGEDKISQTDFELYNDGASISSSCWKVTWHEDYVEIILSGEEQFDEQVILYFDGTKEIQQLTDIADIEVDYPSEEKLDESRVITEQSFEVDLNDWGEVRFVSYLPTYDTLWEDVSFVLAKDNQIVYHFPAYFENNSTENDNVGMFDSVEAVGFQDIDGDGAKDVIVIINYVTGAGPQGMMPRKTIRIFSSQDNGFVIQHDLMDELMENMKEDDISIPAICDYVTLMETNEIYDGYRTIYQQYFADEGCDFMISYGANGNSRVILNENEEIIEYLVYDRLSENEKCELYVLYRSKKNTDGSWYISEAEILDIFAYSMSTKDVVSSGKTSWSATGSEEHEIN</sequence>